<dbReference type="InterPro" id="IPR025683">
    <property type="entry name" value="Protein_beta"/>
</dbReference>
<dbReference type="EMBL" id="FOTV01000021">
    <property type="protein sequence ID" value="SFM01739.1"/>
    <property type="molecule type" value="Genomic_DNA"/>
</dbReference>
<accession>A0ABY1FSS4</accession>
<proteinExistence type="predicted"/>
<dbReference type="RefSeq" id="WP_091644130.1">
    <property type="nucleotide sequence ID" value="NZ_FOTV01000021.1"/>
</dbReference>
<gene>
    <name evidence="1" type="ORF">SAMN04487868_12172</name>
</gene>
<reference evidence="1 2" key="1">
    <citation type="submission" date="2016-10" db="EMBL/GenBank/DDBJ databases">
        <authorList>
            <person name="Varghese N."/>
            <person name="Submissions S."/>
        </authorList>
    </citation>
    <scope>NUCLEOTIDE SEQUENCE [LARGE SCALE GENOMIC DNA]</scope>
    <source>
        <strain evidence="1 2">DSM 26291</strain>
    </source>
</reference>
<sequence>MTPTYIPILKAKKGEFDALQTASTATAERIQPMFEIPAFKGSTANAKRFENLAQPTVAYLNEIVVKIATVRPGMPCFLDSRHWAPNATLENGEHVLSYALSRLSALGVHTNPVVNYDVWDDPEYQEVFKNAGASDAGTLCIRLESDAFDDMDDPDYFSDRLNSIITATAFPEAQICILIDFRDTTALSVVDMQAVAEKCIDNLNSWQFAYIGIAGSSIPIMINDAVEEVNSTGYVTRKEVLTWKALRKAYPRLNLVFSDYAIRNPNAIDDVPAPHANGKIRYTISNQFFVVRGHSLQFHDKGKQYHRLSAEVVKSPHYMGPEFSYGDAHLLQCSKGEGGCGNSTTRITLDTTHHLAAVTVEIIEFVTATSTASIHP</sequence>
<keyword evidence="2" id="KW-1185">Reference proteome</keyword>
<name>A0ABY1FSS4_9GAMM</name>
<dbReference type="Proteomes" id="UP000199211">
    <property type="component" value="Unassembled WGS sequence"/>
</dbReference>
<dbReference type="Pfam" id="PF14350">
    <property type="entry name" value="Beta_protein"/>
    <property type="match status" value="1"/>
</dbReference>
<evidence type="ECO:0000313" key="2">
    <source>
        <dbReference type="Proteomes" id="UP000199211"/>
    </source>
</evidence>
<protein>
    <submittedName>
        <fullName evidence="1">Beta protein</fullName>
    </submittedName>
</protein>
<comment type="caution">
    <text evidence="1">The sequence shown here is derived from an EMBL/GenBank/DDBJ whole genome shotgun (WGS) entry which is preliminary data.</text>
</comment>
<evidence type="ECO:0000313" key="1">
    <source>
        <dbReference type="EMBL" id="SFM01739.1"/>
    </source>
</evidence>
<organism evidence="1 2">
    <name type="scientific">Marinobacter salarius</name>
    <dbReference type="NCBI Taxonomy" id="1420917"/>
    <lineage>
        <taxon>Bacteria</taxon>
        <taxon>Pseudomonadati</taxon>
        <taxon>Pseudomonadota</taxon>
        <taxon>Gammaproteobacteria</taxon>
        <taxon>Pseudomonadales</taxon>
        <taxon>Marinobacteraceae</taxon>
        <taxon>Marinobacter</taxon>
    </lineage>
</organism>